<evidence type="ECO:0000256" key="5">
    <source>
        <dbReference type="ARBA" id="ARBA00022737"/>
    </source>
</evidence>
<feature type="repeat" description="Solcar" evidence="9">
    <location>
        <begin position="81"/>
        <end position="163"/>
    </location>
</feature>
<evidence type="ECO:0000256" key="2">
    <source>
        <dbReference type="ARBA" id="ARBA00006375"/>
    </source>
</evidence>
<dbReference type="PROSITE" id="PS50920">
    <property type="entry name" value="SOLCAR"/>
    <property type="match status" value="3"/>
</dbReference>
<comment type="subcellular location">
    <subcellularLocation>
        <location evidence="1">Mitochondrion membrane</location>
        <topology evidence="1">Multi-pass membrane protein</topology>
    </subcellularLocation>
</comment>
<evidence type="ECO:0000313" key="12">
    <source>
        <dbReference type="EMBL" id="CEQ43157.1"/>
    </source>
</evidence>
<dbReference type="EMBL" id="CENE01000054">
    <property type="protein sequence ID" value="CEQ43157.1"/>
    <property type="molecule type" value="Genomic_DNA"/>
</dbReference>
<feature type="compositionally biased region" description="Pro residues" evidence="11">
    <location>
        <begin position="1"/>
        <end position="15"/>
    </location>
</feature>
<sequence length="362" mass="39197">MAPSPRAPAAPPPPSLQEAEHKLVSKPKAYPFWLGDELTDCIVRSGPPPSPSYARNRRCSELCGSMHTYVLHALLSFARDAAMGLAVDAGARPPRLSDPTDPLDLAKVRMQTSKSQGMLHTLTSSVKADGLRRGAYAGLSASILRQMTYSLTRFGIYDELKKRFTIPGEQLPAWKMAVAASIAGGIGGLAGNPADVVLVRMTADAAKPVEKRLGYKHCFDGVFRIVREEGASALFRGVGPNVARAVLMNASQLATYDVFKNMILNFDLMQDGLGLHFTSSFLAGTVATTICAPFDVVKSRIMNASSSASVGSVIAHAFKHEGIRWMFKGWTPAWIRLSPNTIIIFMTLEQMKKGVDYLRGTP</sequence>
<feature type="repeat" description="Solcar" evidence="9">
    <location>
        <begin position="171"/>
        <end position="262"/>
    </location>
</feature>
<feature type="non-terminal residue" evidence="12">
    <location>
        <position position="1"/>
    </location>
</feature>
<comment type="similarity">
    <text evidence="2 10">Belongs to the mitochondrial carrier (TC 2.A.29) family.</text>
</comment>
<dbReference type="PANTHER" id="PTHR45618">
    <property type="entry name" value="MITOCHONDRIAL DICARBOXYLATE CARRIER-RELATED"/>
    <property type="match status" value="1"/>
</dbReference>
<evidence type="ECO:0000256" key="11">
    <source>
        <dbReference type="SAM" id="MobiDB-lite"/>
    </source>
</evidence>
<keyword evidence="4 9" id="KW-0812">Transmembrane</keyword>
<organism evidence="12 13">
    <name type="scientific">Sporidiobolus salmonicolor</name>
    <name type="common">Yeast-like fungus</name>
    <name type="synonym">Sporobolomyces salmonicolor</name>
    <dbReference type="NCBI Taxonomy" id="5005"/>
    <lineage>
        <taxon>Eukaryota</taxon>
        <taxon>Fungi</taxon>
        <taxon>Dikarya</taxon>
        <taxon>Basidiomycota</taxon>
        <taxon>Pucciniomycotina</taxon>
        <taxon>Microbotryomycetes</taxon>
        <taxon>Sporidiobolales</taxon>
        <taxon>Sporidiobolaceae</taxon>
        <taxon>Sporobolomyces</taxon>
    </lineage>
</organism>
<dbReference type="GO" id="GO:0055085">
    <property type="term" value="P:transmembrane transport"/>
    <property type="evidence" value="ECO:0007669"/>
    <property type="project" value="InterPro"/>
</dbReference>
<name>A0A0D6EST8_SPOSA</name>
<dbReference type="Pfam" id="PF00153">
    <property type="entry name" value="Mito_carr"/>
    <property type="match status" value="3"/>
</dbReference>
<dbReference type="SUPFAM" id="SSF103506">
    <property type="entry name" value="Mitochondrial carrier"/>
    <property type="match status" value="1"/>
</dbReference>
<gene>
    <name evidence="12" type="primary">SPOSA6832_05063</name>
</gene>
<evidence type="ECO:0000256" key="3">
    <source>
        <dbReference type="ARBA" id="ARBA00022448"/>
    </source>
</evidence>
<evidence type="ECO:0000256" key="1">
    <source>
        <dbReference type="ARBA" id="ARBA00004225"/>
    </source>
</evidence>
<dbReference type="OrthoDB" id="448427at2759"/>
<accession>A0A0D6EST8</accession>
<keyword evidence="8 9" id="KW-0472">Membrane</keyword>
<evidence type="ECO:0000256" key="10">
    <source>
        <dbReference type="RuleBase" id="RU000488"/>
    </source>
</evidence>
<dbReference type="Gene3D" id="1.50.40.10">
    <property type="entry name" value="Mitochondrial carrier domain"/>
    <property type="match status" value="1"/>
</dbReference>
<keyword evidence="7" id="KW-0496">Mitochondrion</keyword>
<dbReference type="InterPro" id="IPR050391">
    <property type="entry name" value="Mito_Metabolite_Transporter"/>
</dbReference>
<evidence type="ECO:0000313" key="13">
    <source>
        <dbReference type="Proteomes" id="UP000243876"/>
    </source>
</evidence>
<evidence type="ECO:0000256" key="6">
    <source>
        <dbReference type="ARBA" id="ARBA00022989"/>
    </source>
</evidence>
<feature type="repeat" description="Solcar" evidence="9">
    <location>
        <begin position="271"/>
        <end position="354"/>
    </location>
</feature>
<feature type="region of interest" description="Disordered" evidence="11">
    <location>
        <begin position="1"/>
        <end position="20"/>
    </location>
</feature>
<keyword evidence="6" id="KW-1133">Transmembrane helix</keyword>
<evidence type="ECO:0000256" key="8">
    <source>
        <dbReference type="ARBA" id="ARBA00023136"/>
    </source>
</evidence>
<proteinExistence type="inferred from homology"/>
<evidence type="ECO:0000256" key="4">
    <source>
        <dbReference type="ARBA" id="ARBA00022692"/>
    </source>
</evidence>
<protein>
    <submittedName>
        <fullName evidence="12">SPOSA6832_05063-mRNA-1:cds</fullName>
    </submittedName>
</protein>
<dbReference type="InterPro" id="IPR002067">
    <property type="entry name" value="MCP"/>
</dbReference>
<keyword evidence="13" id="KW-1185">Reference proteome</keyword>
<dbReference type="PRINTS" id="PR00784">
    <property type="entry name" value="MTUNCOUPLING"/>
</dbReference>
<evidence type="ECO:0000256" key="7">
    <source>
        <dbReference type="ARBA" id="ARBA00023128"/>
    </source>
</evidence>
<keyword evidence="5" id="KW-0677">Repeat</keyword>
<dbReference type="Proteomes" id="UP000243876">
    <property type="component" value="Unassembled WGS sequence"/>
</dbReference>
<dbReference type="GO" id="GO:0031966">
    <property type="term" value="C:mitochondrial membrane"/>
    <property type="evidence" value="ECO:0007669"/>
    <property type="project" value="UniProtKB-SubCell"/>
</dbReference>
<dbReference type="InterPro" id="IPR023395">
    <property type="entry name" value="MCP_dom_sf"/>
</dbReference>
<dbReference type="AlphaFoldDB" id="A0A0D6EST8"/>
<reference evidence="13" key="1">
    <citation type="submission" date="2015-02" db="EMBL/GenBank/DDBJ databases">
        <authorList>
            <person name="Gon?alves P."/>
        </authorList>
    </citation>
    <scope>NUCLEOTIDE SEQUENCE [LARGE SCALE GENOMIC DNA]</scope>
</reference>
<dbReference type="InterPro" id="IPR018108">
    <property type="entry name" value="MCP_transmembrane"/>
</dbReference>
<keyword evidence="3 10" id="KW-0813">Transport</keyword>
<evidence type="ECO:0000256" key="9">
    <source>
        <dbReference type="PROSITE-ProRule" id="PRU00282"/>
    </source>
</evidence>